<proteinExistence type="predicted"/>
<dbReference type="Pfam" id="PF08487">
    <property type="entry name" value="VIT"/>
    <property type="match status" value="1"/>
</dbReference>
<dbReference type="Gene3D" id="3.40.50.410">
    <property type="entry name" value="von Willebrand factor, type A domain"/>
    <property type="match status" value="1"/>
</dbReference>
<protein>
    <recommendedName>
        <fullName evidence="5">VWFA domain-containing protein</fullName>
    </recommendedName>
</protein>
<feature type="non-terminal residue" evidence="4">
    <location>
        <position position="1"/>
    </location>
</feature>
<dbReference type="InterPro" id="IPR013694">
    <property type="entry name" value="VIT"/>
</dbReference>
<dbReference type="InterPro" id="IPR050934">
    <property type="entry name" value="ITIH"/>
</dbReference>
<dbReference type="EMBL" id="GEDC01029270">
    <property type="protein sequence ID" value="JAS08028.1"/>
    <property type="molecule type" value="Transcribed_RNA"/>
</dbReference>
<evidence type="ECO:0000256" key="1">
    <source>
        <dbReference type="SAM" id="MobiDB-lite"/>
    </source>
</evidence>
<feature type="domain" description="VWFA" evidence="2">
    <location>
        <begin position="311"/>
        <end position="547"/>
    </location>
</feature>
<evidence type="ECO:0000259" key="2">
    <source>
        <dbReference type="PROSITE" id="PS50234"/>
    </source>
</evidence>
<dbReference type="PANTHER" id="PTHR10338">
    <property type="entry name" value="INTER-ALPHA-TRYPSIN INHIBITOR HEAVY CHAIN FAMILY MEMBER"/>
    <property type="match status" value="1"/>
</dbReference>
<feature type="domain" description="VIT" evidence="3">
    <location>
        <begin position="47"/>
        <end position="176"/>
    </location>
</feature>
<reference evidence="4" key="1">
    <citation type="submission" date="2015-12" db="EMBL/GenBank/DDBJ databases">
        <title>De novo transcriptome assembly of four potential Pierce s Disease insect vectors from Arizona vineyards.</title>
        <authorList>
            <person name="Tassone E.E."/>
        </authorList>
    </citation>
    <scope>NUCLEOTIDE SEQUENCE</scope>
</reference>
<name>A0A1B6C3E6_9HEMI</name>
<dbReference type="SUPFAM" id="SSF53300">
    <property type="entry name" value="vWA-like"/>
    <property type="match status" value="1"/>
</dbReference>
<accession>A0A1B6C3E6</accession>
<dbReference type="InterPro" id="IPR002035">
    <property type="entry name" value="VWF_A"/>
</dbReference>
<dbReference type="AlphaFoldDB" id="A0A1B6C3E6"/>
<dbReference type="SMART" id="SM00609">
    <property type="entry name" value="VIT"/>
    <property type="match status" value="1"/>
</dbReference>
<evidence type="ECO:0008006" key="5">
    <source>
        <dbReference type="Google" id="ProtNLM"/>
    </source>
</evidence>
<organism evidence="4">
    <name type="scientific">Clastoptera arizonana</name>
    <name type="common">Arizona spittle bug</name>
    <dbReference type="NCBI Taxonomy" id="38151"/>
    <lineage>
        <taxon>Eukaryota</taxon>
        <taxon>Metazoa</taxon>
        <taxon>Ecdysozoa</taxon>
        <taxon>Arthropoda</taxon>
        <taxon>Hexapoda</taxon>
        <taxon>Insecta</taxon>
        <taxon>Pterygota</taxon>
        <taxon>Neoptera</taxon>
        <taxon>Paraneoptera</taxon>
        <taxon>Hemiptera</taxon>
        <taxon>Auchenorrhyncha</taxon>
        <taxon>Cercopoidea</taxon>
        <taxon>Clastopteridae</taxon>
        <taxon>Clastoptera</taxon>
    </lineage>
</organism>
<evidence type="ECO:0000259" key="3">
    <source>
        <dbReference type="PROSITE" id="PS51468"/>
    </source>
</evidence>
<dbReference type="PROSITE" id="PS50234">
    <property type="entry name" value="VWFA"/>
    <property type="match status" value="1"/>
</dbReference>
<gene>
    <name evidence="4" type="ORF">g.7271</name>
</gene>
<dbReference type="PANTHER" id="PTHR10338:SF108">
    <property type="entry name" value="INTER-ALPHA-TRYPSIN INHIBITOR HEAVY CHAIN H4-LIKE PROTEIN"/>
    <property type="match status" value="1"/>
</dbReference>
<feature type="compositionally biased region" description="Basic and acidic residues" evidence="1">
    <location>
        <begin position="626"/>
        <end position="635"/>
    </location>
</feature>
<dbReference type="InterPro" id="IPR036465">
    <property type="entry name" value="vWFA_dom_sf"/>
</dbReference>
<evidence type="ECO:0000313" key="4">
    <source>
        <dbReference type="EMBL" id="JAS08028.1"/>
    </source>
</evidence>
<dbReference type="SMART" id="SM00327">
    <property type="entry name" value="VWA"/>
    <property type="match status" value="1"/>
</dbReference>
<dbReference type="PROSITE" id="PS51468">
    <property type="entry name" value="VIT"/>
    <property type="match status" value="1"/>
</dbReference>
<feature type="region of interest" description="Disordered" evidence="1">
    <location>
        <begin position="621"/>
        <end position="653"/>
    </location>
</feature>
<sequence length="904" mass="100854">CVCVLSWIELGSMIFTTILLAALTAFTEARVSFVLTTEAPQQNLKEIYENNRLKKEDIPTVNIYSLHVQSHVRYRYAHTLVHSRVSNTANISQEVHFSMVLPETAFIRGFQMDIGGRTYRAYVKEKLEAKKQYDQAVDSGITAGHVAVSTRDSNHFTISINIEQRSKVNFVLIYEELLSRTLGVYSHVININPGQIVSDLLVDVIISESQPLTKLIVPELRSGNEVDPEHDKKQNTYAKVDRPSNKRAHIMFNPTTDQQKLMIKEGEDGITGQFVVEYDVENHKPGGEILVNEGYFVHFMAPTDLKPLRKHAIFVLDVSGSMAGRKLEQLKQAMHQILDDLSVEDYFNIIEFSYSVTVWNLDELSSSAVFQPELPADGFWWYNKAEVSTTTVPTTTAMPQSLNVPSFPATKEYIQKAKEVINKMTAGGGTNIHGALKTALLAAQVGLKNHAANSTTNDTINDKVAPEPIIIFLTDGDATVGVTKPSKILSTVQNLNKKRYAIFSLAFGEGADLAFVRRLSLANNGFARNIYEASDAALQLQNFYSQVASPLLSNVTFNYIPGQVLNTSLTNKNFHTLFLGSQLVVAGKVGKSQEIEGQVVGLTATGPVVYDIKSVRDVPDNIDDVSSEHKDHSSEEVVSNEEETKGDKGRKRKKASSTLERLWAYLTIKQLLDEIHVLDDKDVEDEKENTKEDPKKIEMKQRALDLALLYSFVTPLTSLVVVKPNKTTEVNTEHLRPHQLIQDRYYARPRPLLGPSQAGTLEISNFQAATPSNSINRIDTGNKWANKIENLSLKDVLWSNDLIDTENATIILPLGVNGTKQQYRLGINETNTEFQECLSAVVNTSHCRHLPHCVLREVVSNVTNYIRFFCPIPGGYAGICCPDEVFDLETTTQLLETTTDYVPS</sequence>
<dbReference type="GO" id="GO:0032991">
    <property type="term" value="C:protein-containing complex"/>
    <property type="evidence" value="ECO:0007669"/>
    <property type="project" value="UniProtKB-ARBA"/>
</dbReference>